<sequence>MSERALCKGATKPQGPSEGTVRLYSMRFCPWSARCRLALLAKNIAHEIVNINLRRQPEWFMELNPAGSVPVLEMPDGTIIIGSMPIIEHVETLDGESLFANKEEELLFIEKAKGLFKTTCDLIEGKCGSDLSPNMSAEYHKNMNEIEAHLKKKGTKYLFRNDKPSVADYCVYPLLNEAQSLCDVLPSLIRPIDMGTHPKLSEWIDAICATEWGNSYVDYFDLVAFNKSLIMDKEYNYNEGLM</sequence>
<dbReference type="GeneID" id="111246633"/>
<name>A0A7M7JTM6_VARDE</name>
<organism evidence="3 4">
    <name type="scientific">Varroa destructor</name>
    <name type="common">Honeybee mite</name>
    <dbReference type="NCBI Taxonomy" id="109461"/>
    <lineage>
        <taxon>Eukaryota</taxon>
        <taxon>Metazoa</taxon>
        <taxon>Ecdysozoa</taxon>
        <taxon>Arthropoda</taxon>
        <taxon>Chelicerata</taxon>
        <taxon>Arachnida</taxon>
        <taxon>Acari</taxon>
        <taxon>Parasitiformes</taxon>
        <taxon>Mesostigmata</taxon>
        <taxon>Gamasina</taxon>
        <taxon>Dermanyssoidea</taxon>
        <taxon>Varroidae</taxon>
        <taxon>Varroa</taxon>
    </lineage>
</organism>
<evidence type="ECO:0000256" key="1">
    <source>
        <dbReference type="ARBA" id="ARBA00011067"/>
    </source>
</evidence>
<dbReference type="SFLD" id="SFLDS00019">
    <property type="entry name" value="Glutathione_Transferase_(cytos"/>
    <property type="match status" value="1"/>
</dbReference>
<dbReference type="CDD" id="cd00299">
    <property type="entry name" value="GST_C_family"/>
    <property type="match status" value="1"/>
</dbReference>
<dbReference type="GO" id="GO:0004364">
    <property type="term" value="F:glutathione transferase activity"/>
    <property type="evidence" value="ECO:0007669"/>
    <property type="project" value="InterPro"/>
</dbReference>
<dbReference type="AlphaFoldDB" id="A0A7M7JTM6"/>
<dbReference type="PROSITE" id="PS50404">
    <property type="entry name" value="GST_NTER"/>
    <property type="match status" value="1"/>
</dbReference>
<dbReference type="GO" id="GO:0006749">
    <property type="term" value="P:glutathione metabolic process"/>
    <property type="evidence" value="ECO:0007669"/>
    <property type="project" value="TreeGrafter"/>
</dbReference>
<dbReference type="PANTHER" id="PTHR43968">
    <property type="match status" value="1"/>
</dbReference>
<feature type="domain" description="GST N-terminal" evidence="2">
    <location>
        <begin position="19"/>
        <end position="98"/>
    </location>
</feature>
<dbReference type="PRINTS" id="PR01625">
    <property type="entry name" value="GSTRNSFRASEO"/>
</dbReference>
<dbReference type="InterPro" id="IPR040079">
    <property type="entry name" value="Glutathione_S-Trfase"/>
</dbReference>
<dbReference type="InParanoid" id="A0A7M7JTM6"/>
<proteinExistence type="inferred from homology"/>
<evidence type="ECO:0000313" key="3">
    <source>
        <dbReference type="EnsemblMetazoa" id="XP_022652280"/>
    </source>
</evidence>
<dbReference type="RefSeq" id="XP_022652280.1">
    <property type="nucleotide sequence ID" value="XM_022796545.1"/>
</dbReference>
<dbReference type="Pfam" id="PF13417">
    <property type="entry name" value="GST_N_3"/>
    <property type="match status" value="1"/>
</dbReference>
<reference evidence="3" key="1">
    <citation type="submission" date="2021-01" db="UniProtKB">
        <authorList>
            <consortium name="EnsemblMetazoa"/>
        </authorList>
    </citation>
    <scope>IDENTIFICATION</scope>
</reference>
<dbReference type="Gene3D" id="1.20.1050.10">
    <property type="match status" value="1"/>
</dbReference>
<dbReference type="Proteomes" id="UP000594260">
    <property type="component" value="Unplaced"/>
</dbReference>
<dbReference type="InterPro" id="IPR036282">
    <property type="entry name" value="Glutathione-S-Trfase_C_sf"/>
</dbReference>
<dbReference type="OrthoDB" id="6505778at2759"/>
<keyword evidence="4" id="KW-1185">Reference proteome</keyword>
<dbReference type="FunFam" id="3.40.30.10:FF:000123">
    <property type="entry name" value="Glutathione transferase o1"/>
    <property type="match status" value="1"/>
</dbReference>
<dbReference type="KEGG" id="vde:111246633"/>
<comment type="similarity">
    <text evidence="1">Belongs to the GST superfamily. Omega family.</text>
</comment>
<dbReference type="InterPro" id="IPR004045">
    <property type="entry name" value="Glutathione_S-Trfase_N"/>
</dbReference>
<dbReference type="OMA" id="XSTIDEK"/>
<dbReference type="SUPFAM" id="SSF47616">
    <property type="entry name" value="GST C-terminal domain-like"/>
    <property type="match status" value="1"/>
</dbReference>
<protein>
    <recommendedName>
        <fullName evidence="2">GST N-terminal domain-containing protein</fullName>
    </recommendedName>
</protein>
<accession>A0A7M7JTM6</accession>
<dbReference type="GO" id="GO:0045174">
    <property type="term" value="F:glutathione dehydrogenase (ascorbate) activity"/>
    <property type="evidence" value="ECO:0007669"/>
    <property type="project" value="TreeGrafter"/>
</dbReference>
<dbReference type="InterPro" id="IPR005442">
    <property type="entry name" value="GST_omega"/>
</dbReference>
<dbReference type="GO" id="GO:0005737">
    <property type="term" value="C:cytoplasm"/>
    <property type="evidence" value="ECO:0007669"/>
    <property type="project" value="InterPro"/>
</dbReference>
<dbReference type="InterPro" id="IPR036249">
    <property type="entry name" value="Thioredoxin-like_sf"/>
</dbReference>
<dbReference type="SUPFAM" id="SSF52833">
    <property type="entry name" value="Thioredoxin-like"/>
    <property type="match status" value="1"/>
</dbReference>
<dbReference type="EnsemblMetazoa" id="XM_022796545">
    <property type="protein sequence ID" value="XP_022652280"/>
    <property type="gene ID" value="LOC111246633"/>
</dbReference>
<dbReference type="InterPro" id="IPR050983">
    <property type="entry name" value="GST_Omega/HSP26"/>
</dbReference>
<dbReference type="SFLD" id="SFLDG00358">
    <property type="entry name" value="Main_(cytGST)"/>
    <property type="match status" value="1"/>
</dbReference>
<dbReference type="Gene3D" id="3.40.30.10">
    <property type="entry name" value="Glutaredoxin"/>
    <property type="match status" value="1"/>
</dbReference>
<evidence type="ECO:0000313" key="4">
    <source>
        <dbReference type="Proteomes" id="UP000594260"/>
    </source>
</evidence>
<dbReference type="PANTHER" id="PTHR43968:SF6">
    <property type="entry name" value="GLUTATHIONE S-TRANSFERASE OMEGA"/>
    <property type="match status" value="1"/>
</dbReference>
<evidence type="ECO:0000259" key="2">
    <source>
        <dbReference type="PROSITE" id="PS50404"/>
    </source>
</evidence>